<keyword evidence="2" id="KW-0874">Quinone</keyword>
<feature type="transmembrane region" description="Helical" evidence="2">
    <location>
        <begin position="32"/>
        <end position="51"/>
    </location>
</feature>
<feature type="transmembrane region" description="Helical" evidence="2">
    <location>
        <begin position="91"/>
        <end position="115"/>
    </location>
</feature>
<dbReference type="EMBL" id="LT629750">
    <property type="protein sequence ID" value="SDS12032.1"/>
    <property type="molecule type" value="Genomic_DNA"/>
</dbReference>
<sequence length="212" mass="22879">MILPALFFYLFAGICVASAVMVIVSRNPVHSVLYLILAFVNASGLFVLMGAEFLAMILVVVYVGAVAVLFLFVIMMLDVDFTELREGFSEYLPIGLVIGGIFLAELLLVGGGWVINPGVAKSITSAIPANVSNTEALGLVLYTKYIHYFQIAGMVLLVAMIGAIVLTLRHKASVKRQDINVQNARTPELAMSIRKVASGQGLQETDAAEWVQ</sequence>
<keyword evidence="2" id="KW-1133">Transmembrane helix</keyword>
<name>A0A1H1PL75_9BRAD</name>
<dbReference type="InterPro" id="IPR042106">
    <property type="entry name" value="Nuo/plastoQ_OxRdtase_6_NuoJ"/>
</dbReference>
<keyword evidence="2" id="KW-1003">Cell membrane</keyword>
<dbReference type="GO" id="GO:0005886">
    <property type="term" value="C:plasma membrane"/>
    <property type="evidence" value="ECO:0007669"/>
    <property type="project" value="UniProtKB-SubCell"/>
</dbReference>
<evidence type="ECO:0000256" key="1">
    <source>
        <dbReference type="ARBA" id="ARBA00005698"/>
    </source>
</evidence>
<dbReference type="RefSeq" id="WP_100382104.1">
    <property type="nucleotide sequence ID" value="NZ_LT629750.1"/>
</dbReference>
<dbReference type="InterPro" id="IPR001457">
    <property type="entry name" value="NADH_UbQ/plastoQ_OxRdtase_su6"/>
</dbReference>
<keyword evidence="4" id="KW-1185">Reference proteome</keyword>
<dbReference type="GO" id="GO:0008137">
    <property type="term" value="F:NADH dehydrogenase (ubiquinone) activity"/>
    <property type="evidence" value="ECO:0007669"/>
    <property type="project" value="UniProtKB-UniRule"/>
</dbReference>
<dbReference type="NCBIfam" id="NF005164">
    <property type="entry name" value="PRK06638.1-4"/>
    <property type="match status" value="1"/>
</dbReference>
<dbReference type="Pfam" id="PF00499">
    <property type="entry name" value="Oxidored_q3"/>
    <property type="match status" value="1"/>
</dbReference>
<organism evidence="3 4">
    <name type="scientific">Bradyrhizobium canariense</name>
    <dbReference type="NCBI Taxonomy" id="255045"/>
    <lineage>
        <taxon>Bacteria</taxon>
        <taxon>Pseudomonadati</taxon>
        <taxon>Pseudomonadota</taxon>
        <taxon>Alphaproteobacteria</taxon>
        <taxon>Hyphomicrobiales</taxon>
        <taxon>Nitrobacteraceae</taxon>
        <taxon>Bradyrhizobium</taxon>
    </lineage>
</organism>
<evidence type="ECO:0000313" key="3">
    <source>
        <dbReference type="EMBL" id="SDS12032.1"/>
    </source>
</evidence>
<feature type="transmembrane region" description="Helical" evidence="2">
    <location>
        <begin position="6"/>
        <end position="25"/>
    </location>
</feature>
<accession>A0A1H1PL75</accession>
<comment type="function">
    <text evidence="2">NDH-1 shuttles electrons from NADH, via FMN and iron-sulfur (Fe-S) centers, to quinones in the respiratory chain. Couples the redox reaction to proton translocation (for every two electrons transferred, four hydrogen ions are translocated across the cytoplasmic membrane), and thus conserves the redox energy in a proton gradient.</text>
</comment>
<evidence type="ECO:0000313" key="4">
    <source>
        <dbReference type="Proteomes" id="UP000243904"/>
    </source>
</evidence>
<dbReference type="GO" id="GO:0048038">
    <property type="term" value="F:quinone binding"/>
    <property type="evidence" value="ECO:0007669"/>
    <property type="project" value="UniProtKB-UniRule"/>
</dbReference>
<proteinExistence type="inferred from homology"/>
<gene>
    <name evidence="3" type="ORF">SAMN05444158_1071</name>
</gene>
<keyword evidence="2" id="KW-0520">NAD</keyword>
<comment type="subcellular location">
    <subcellularLocation>
        <location evidence="2">Cell membrane</location>
        <topology evidence="2">Multi-pass membrane protein</topology>
    </subcellularLocation>
</comment>
<feature type="transmembrane region" description="Helical" evidence="2">
    <location>
        <begin position="145"/>
        <end position="168"/>
    </location>
</feature>
<feature type="transmembrane region" description="Helical" evidence="2">
    <location>
        <begin position="57"/>
        <end position="79"/>
    </location>
</feature>
<keyword evidence="2" id="KW-0472">Membrane</keyword>
<protein>
    <recommendedName>
        <fullName evidence="2">NADH-quinone oxidoreductase subunit J</fullName>
        <ecNumber evidence="2">7.1.1.-</ecNumber>
    </recommendedName>
</protein>
<dbReference type="Gene3D" id="1.20.120.1200">
    <property type="entry name" value="NADH-ubiquinone/plastoquinone oxidoreductase chain 6, subunit NuoJ"/>
    <property type="match status" value="1"/>
</dbReference>
<dbReference type="Proteomes" id="UP000243904">
    <property type="component" value="Chromosome I"/>
</dbReference>
<comment type="similarity">
    <text evidence="1 2">Belongs to the complex I subunit 6 family.</text>
</comment>
<dbReference type="PANTHER" id="PTHR33269:SF17">
    <property type="entry name" value="NADH-UBIQUINONE OXIDOREDUCTASE CHAIN 6"/>
    <property type="match status" value="1"/>
</dbReference>
<dbReference type="EC" id="7.1.1.-" evidence="2"/>
<dbReference type="AlphaFoldDB" id="A0A1H1PL75"/>
<keyword evidence="2" id="KW-0812">Transmembrane</keyword>
<evidence type="ECO:0000256" key="2">
    <source>
        <dbReference type="RuleBase" id="RU004429"/>
    </source>
</evidence>
<reference evidence="4" key="1">
    <citation type="submission" date="2016-10" db="EMBL/GenBank/DDBJ databases">
        <authorList>
            <person name="Varghese N."/>
            <person name="Submissions S."/>
        </authorList>
    </citation>
    <scope>NUCLEOTIDE SEQUENCE [LARGE SCALE GENOMIC DNA]</scope>
    <source>
        <strain evidence="4">GAS369</strain>
    </source>
</reference>
<comment type="catalytic activity">
    <reaction evidence="2">
        <text>a quinone + NADH + 5 H(+)(in) = a quinol + NAD(+) + 4 H(+)(out)</text>
        <dbReference type="Rhea" id="RHEA:57888"/>
        <dbReference type="ChEBI" id="CHEBI:15378"/>
        <dbReference type="ChEBI" id="CHEBI:24646"/>
        <dbReference type="ChEBI" id="CHEBI:57540"/>
        <dbReference type="ChEBI" id="CHEBI:57945"/>
        <dbReference type="ChEBI" id="CHEBI:132124"/>
    </reaction>
</comment>
<dbReference type="PANTHER" id="PTHR33269">
    <property type="entry name" value="NADH-UBIQUINONE OXIDOREDUCTASE CHAIN 6"/>
    <property type="match status" value="1"/>
</dbReference>